<evidence type="ECO:0000259" key="1">
    <source>
        <dbReference type="Pfam" id="PF00293"/>
    </source>
</evidence>
<sequence length="195" mass="22372">MIKTVGASAVIKYKNKYIFEIQKRHKWYHCSGSNIVIGIGCIGGSIENEESPIETLRREVKEEIKTKINIIEWNSPFTINSNLEVNTIESKLEENLFFDWYGTREPYKKNRICVFLGEVIGDPFPGDLPGLLVADIELLIECIKNQSTIKHCINKGMEIINKEEIPLEAKIKGVGTVKKLEELYENHKSRIKHLL</sequence>
<feature type="domain" description="Nudix hydrolase" evidence="1">
    <location>
        <begin position="21"/>
        <end position="87"/>
    </location>
</feature>
<reference evidence="2 3" key="1">
    <citation type="submission" date="2019-03" db="EMBL/GenBank/DDBJ databases">
        <title>Genomic Encyclopedia of Type Strains, Phase IV (KMG-IV): sequencing the most valuable type-strain genomes for metagenomic binning, comparative biology and taxonomic classification.</title>
        <authorList>
            <person name="Goeker M."/>
        </authorList>
    </citation>
    <scope>NUCLEOTIDE SEQUENCE [LARGE SCALE GENOMIC DNA]</scope>
    <source>
        <strain evidence="2 3">DSM 13575</strain>
    </source>
</reference>
<evidence type="ECO:0000313" key="2">
    <source>
        <dbReference type="EMBL" id="TDX11801.1"/>
    </source>
</evidence>
<dbReference type="InterPro" id="IPR015797">
    <property type="entry name" value="NUDIX_hydrolase-like_dom_sf"/>
</dbReference>
<dbReference type="Gene3D" id="3.90.79.10">
    <property type="entry name" value="Nucleoside Triphosphate Pyrophosphohydrolase"/>
    <property type="match status" value="1"/>
</dbReference>
<protein>
    <submittedName>
        <fullName evidence="2">NUDIX domain-containing protein</fullName>
    </submittedName>
</protein>
<dbReference type="InterPro" id="IPR000086">
    <property type="entry name" value="NUDIX_hydrolase_dom"/>
</dbReference>
<accession>A0A4R8EPS5</accession>
<comment type="caution">
    <text evidence="2">The sequence shown here is derived from an EMBL/GenBank/DDBJ whole genome shotgun (WGS) entry which is preliminary data.</text>
</comment>
<dbReference type="Pfam" id="PF00293">
    <property type="entry name" value="NUDIX"/>
    <property type="match status" value="1"/>
</dbReference>
<name>A0A4R8EPS5_9BACT</name>
<proteinExistence type="predicted"/>
<gene>
    <name evidence="2" type="ORF">C8D74_1156</name>
</gene>
<dbReference type="SUPFAM" id="SSF55811">
    <property type="entry name" value="Nudix"/>
    <property type="match status" value="1"/>
</dbReference>
<dbReference type="RefSeq" id="WP_103877528.1">
    <property type="nucleotide sequence ID" value="NZ_SODZ01000015.1"/>
</dbReference>
<dbReference type="AlphaFoldDB" id="A0A4R8EPS5"/>
<dbReference type="Proteomes" id="UP000294817">
    <property type="component" value="Unassembled WGS sequence"/>
</dbReference>
<evidence type="ECO:0000313" key="3">
    <source>
        <dbReference type="Proteomes" id="UP000294817"/>
    </source>
</evidence>
<keyword evidence="3" id="KW-1185">Reference proteome</keyword>
<organism evidence="2 3">
    <name type="scientific">Petrotoga sibirica</name>
    <dbReference type="NCBI Taxonomy" id="156202"/>
    <lineage>
        <taxon>Bacteria</taxon>
        <taxon>Thermotogati</taxon>
        <taxon>Thermotogota</taxon>
        <taxon>Thermotogae</taxon>
        <taxon>Petrotogales</taxon>
        <taxon>Petrotogaceae</taxon>
        <taxon>Petrotoga</taxon>
    </lineage>
</organism>
<dbReference type="EMBL" id="SODZ01000015">
    <property type="protein sequence ID" value="TDX11801.1"/>
    <property type="molecule type" value="Genomic_DNA"/>
</dbReference>